<evidence type="ECO:0000256" key="2">
    <source>
        <dbReference type="ARBA" id="ARBA00022448"/>
    </source>
</evidence>
<feature type="signal peptide" evidence="4">
    <location>
        <begin position="1"/>
        <end position="27"/>
    </location>
</feature>
<protein>
    <submittedName>
        <fullName evidence="6">Amino acid ABC transporter substrate-binding protein</fullName>
    </submittedName>
</protein>
<evidence type="ECO:0000259" key="5">
    <source>
        <dbReference type="SMART" id="SM00062"/>
    </source>
</evidence>
<dbReference type="EMBL" id="RAQU01000010">
    <property type="protein sequence ID" value="RKK05787.1"/>
    <property type="molecule type" value="Genomic_DNA"/>
</dbReference>
<keyword evidence="2" id="KW-0813">Transport</keyword>
<organism evidence="6 9">
    <name type="scientific">Teichococcus wenyumeiae</name>
    <dbReference type="NCBI Taxonomy" id="2478470"/>
    <lineage>
        <taxon>Bacteria</taxon>
        <taxon>Pseudomonadati</taxon>
        <taxon>Pseudomonadota</taxon>
        <taxon>Alphaproteobacteria</taxon>
        <taxon>Acetobacterales</taxon>
        <taxon>Roseomonadaceae</taxon>
        <taxon>Roseomonas</taxon>
    </lineage>
</organism>
<dbReference type="Gene3D" id="3.40.190.10">
    <property type="entry name" value="Periplasmic binding protein-like II"/>
    <property type="match status" value="2"/>
</dbReference>
<evidence type="ECO:0000313" key="7">
    <source>
        <dbReference type="EMBL" id="RMI25138.1"/>
    </source>
</evidence>
<proteinExistence type="inferred from homology"/>
<comment type="caution">
    <text evidence="6">The sequence shown here is derived from an EMBL/GenBank/DDBJ whole genome shotgun (WGS) entry which is preliminary data.</text>
</comment>
<dbReference type="GO" id="GO:0006865">
    <property type="term" value="P:amino acid transport"/>
    <property type="evidence" value="ECO:0007669"/>
    <property type="project" value="TreeGrafter"/>
</dbReference>
<feature type="domain" description="Solute-binding protein family 3/N-terminal" evidence="5">
    <location>
        <begin position="44"/>
        <end position="274"/>
    </location>
</feature>
<evidence type="ECO:0000313" key="6">
    <source>
        <dbReference type="EMBL" id="RKK05787.1"/>
    </source>
</evidence>
<dbReference type="SMART" id="SM00062">
    <property type="entry name" value="PBPb"/>
    <property type="match status" value="1"/>
</dbReference>
<keyword evidence="8" id="KW-1185">Reference proteome</keyword>
<accession>A0A3A9JEM3</accession>
<dbReference type="RefSeq" id="WP_120636805.1">
    <property type="nucleotide sequence ID" value="NZ_RAQU01000010.1"/>
</dbReference>
<reference evidence="6 9" key="1">
    <citation type="submission" date="2018-09" db="EMBL/GenBank/DDBJ databases">
        <title>Roseomonas sp. nov., isolated from feces of Tibetan antelopes in the Qinghai-Tibet plateau, China.</title>
        <authorList>
            <person name="Tian Z."/>
        </authorList>
    </citation>
    <scope>NUCLEOTIDE SEQUENCE [LARGE SCALE GENOMIC DNA]</scope>
    <source>
        <strain evidence="7 8">Z23</strain>
        <strain evidence="6 9">Z24</strain>
    </source>
</reference>
<dbReference type="FunCoup" id="A0A3A9JEM3">
    <property type="interactions" value="8"/>
</dbReference>
<dbReference type="Proteomes" id="UP000278036">
    <property type="component" value="Unassembled WGS sequence"/>
</dbReference>
<evidence type="ECO:0000256" key="1">
    <source>
        <dbReference type="ARBA" id="ARBA00010333"/>
    </source>
</evidence>
<keyword evidence="3 4" id="KW-0732">Signal</keyword>
<evidence type="ECO:0000256" key="4">
    <source>
        <dbReference type="SAM" id="SignalP"/>
    </source>
</evidence>
<evidence type="ECO:0000313" key="8">
    <source>
        <dbReference type="Proteomes" id="UP000274097"/>
    </source>
</evidence>
<dbReference type="PANTHER" id="PTHR30085:SF7">
    <property type="entry name" value="AMINO-ACID ABC TRANSPORTER-BINDING PROTEIN YHDW-RELATED"/>
    <property type="match status" value="1"/>
</dbReference>
<dbReference type="Proteomes" id="UP000274097">
    <property type="component" value="Unassembled WGS sequence"/>
</dbReference>
<dbReference type="EMBL" id="RFLX01000006">
    <property type="protein sequence ID" value="RMI25138.1"/>
    <property type="molecule type" value="Genomic_DNA"/>
</dbReference>
<name>A0A3A9JEM3_9PROT</name>
<sequence>MALRKGWHWGLAGLALGLLGAAGGAAAQRGAPADTLAAVKERGVLACGVSTGVAGLSQADSRGEWRGIDTDFCRAVAAAVLGDATKVRFVPTTPQNRFTALQSGEVDLLARNTTFSFGRDVGIGLSFTGVLMHDGQGFMVKKALGVSSAKELDGATVCLQPGTTTELNLTDWFRANNLKFTPVVIENFQEVVGAFLSGRCDVYTTDRSGLASTRAAQGDRAADYVILPETISAEPLGPLVRKGDWRWFDIVRWTNNALVAAEEHGITAANAESRHNDASPEVQRLLGTSGEFGKALGLENGWALAAIKAVGNYGEIWQRNLAPLGLQRTQDRLARDGGLMWSPPFR</sequence>
<feature type="chain" id="PRO_5017292304" evidence="4">
    <location>
        <begin position="28"/>
        <end position="346"/>
    </location>
</feature>
<gene>
    <name evidence="6" type="ORF">D6Z83_02470</name>
    <name evidence="7" type="ORF">EBE87_09970</name>
</gene>
<dbReference type="OrthoDB" id="9777941at2"/>
<evidence type="ECO:0000256" key="3">
    <source>
        <dbReference type="ARBA" id="ARBA00022729"/>
    </source>
</evidence>
<dbReference type="InterPro" id="IPR051455">
    <property type="entry name" value="Bact_solute-bind_prot3"/>
</dbReference>
<dbReference type="InterPro" id="IPR001638">
    <property type="entry name" value="Solute-binding_3/MltF_N"/>
</dbReference>
<dbReference type="AlphaFoldDB" id="A0A3A9JEM3"/>
<dbReference type="CDD" id="cd13692">
    <property type="entry name" value="PBP2_BztA"/>
    <property type="match status" value="1"/>
</dbReference>
<dbReference type="Pfam" id="PF00497">
    <property type="entry name" value="SBP_bac_3"/>
    <property type="match status" value="1"/>
</dbReference>
<dbReference type="SUPFAM" id="SSF53850">
    <property type="entry name" value="Periplasmic binding protein-like II"/>
    <property type="match status" value="1"/>
</dbReference>
<comment type="similarity">
    <text evidence="1">Belongs to the bacterial solute-binding protein 3 family.</text>
</comment>
<evidence type="ECO:0000313" key="9">
    <source>
        <dbReference type="Proteomes" id="UP000278036"/>
    </source>
</evidence>
<dbReference type="PANTHER" id="PTHR30085">
    <property type="entry name" value="AMINO ACID ABC TRANSPORTER PERMEASE"/>
    <property type="match status" value="1"/>
</dbReference>
<dbReference type="InParanoid" id="A0A3A9JEM3"/>